<name>A0A0Q3UTV5_AMAAE</name>
<dbReference type="EMBL" id="LMAW01000869">
    <property type="protein sequence ID" value="KQK85186.1"/>
    <property type="molecule type" value="Genomic_DNA"/>
</dbReference>
<dbReference type="InterPro" id="IPR011651">
    <property type="entry name" value="Notch_ligand_N"/>
</dbReference>
<reference evidence="6 7" key="1">
    <citation type="submission" date="2015-10" db="EMBL/GenBank/DDBJ databases">
        <authorList>
            <person name="Gilbert D.G."/>
        </authorList>
    </citation>
    <scope>NUCLEOTIDE SEQUENCE [LARGE SCALE GENOMIC DNA]</scope>
    <source>
        <strain evidence="6">FVVF132</strain>
    </source>
</reference>
<dbReference type="Gene3D" id="2.60.40.3510">
    <property type="match status" value="1"/>
</dbReference>
<keyword evidence="4" id="KW-1133">Transmembrane helix</keyword>
<accession>A0A0Q3UTV5</accession>
<keyword evidence="4" id="KW-0472">Membrane</keyword>
<protein>
    <recommendedName>
        <fullName evidence="5">Notch ligand N-terminal domain-containing protein</fullName>
    </recommendedName>
</protein>
<dbReference type="GO" id="GO:0016020">
    <property type="term" value="C:membrane"/>
    <property type="evidence" value="ECO:0007669"/>
    <property type="project" value="UniProtKB-SubCell"/>
</dbReference>
<dbReference type="STRING" id="12930.A0A0Q3UTV5"/>
<gene>
    <name evidence="6" type="ORF">AAES_42641</name>
</gene>
<dbReference type="Pfam" id="PF07657">
    <property type="entry name" value="MNNL"/>
    <property type="match status" value="1"/>
</dbReference>
<dbReference type="Proteomes" id="UP000051836">
    <property type="component" value="Unassembled WGS sequence"/>
</dbReference>
<organism evidence="6 7">
    <name type="scientific">Amazona aestiva</name>
    <name type="common">Blue-fronted Amazon parrot</name>
    <dbReference type="NCBI Taxonomy" id="12930"/>
    <lineage>
        <taxon>Eukaryota</taxon>
        <taxon>Metazoa</taxon>
        <taxon>Chordata</taxon>
        <taxon>Craniata</taxon>
        <taxon>Vertebrata</taxon>
        <taxon>Euteleostomi</taxon>
        <taxon>Archelosauria</taxon>
        <taxon>Archosauria</taxon>
        <taxon>Dinosauria</taxon>
        <taxon>Saurischia</taxon>
        <taxon>Theropoda</taxon>
        <taxon>Coelurosauria</taxon>
        <taxon>Aves</taxon>
        <taxon>Neognathae</taxon>
        <taxon>Neoaves</taxon>
        <taxon>Telluraves</taxon>
        <taxon>Australaves</taxon>
        <taxon>Psittaciformes</taxon>
        <taxon>Psittacidae</taxon>
        <taxon>Amazona</taxon>
    </lineage>
</organism>
<evidence type="ECO:0000313" key="6">
    <source>
        <dbReference type="EMBL" id="KQK85186.1"/>
    </source>
</evidence>
<evidence type="ECO:0000256" key="2">
    <source>
        <dbReference type="ARBA" id="ARBA00022692"/>
    </source>
</evidence>
<keyword evidence="3" id="KW-0677">Repeat</keyword>
<keyword evidence="7" id="KW-1185">Reference proteome</keyword>
<dbReference type="OrthoDB" id="283575at2759"/>
<feature type="domain" description="Notch ligand N-terminal" evidence="5">
    <location>
        <begin position="8"/>
        <end position="94"/>
    </location>
</feature>
<evidence type="ECO:0000259" key="5">
    <source>
        <dbReference type="Pfam" id="PF07657"/>
    </source>
</evidence>
<dbReference type="AlphaFoldDB" id="A0A0Q3UTV5"/>
<keyword evidence="2" id="KW-0812">Transmembrane</keyword>
<dbReference type="GO" id="GO:0007219">
    <property type="term" value="P:Notch signaling pathway"/>
    <property type="evidence" value="ECO:0007669"/>
    <property type="project" value="InterPro"/>
</dbReference>
<evidence type="ECO:0000256" key="3">
    <source>
        <dbReference type="ARBA" id="ARBA00022737"/>
    </source>
</evidence>
<sequence length="96" mass="10729">MVARVSGSGVFQLELHEFVNSQGSLASGEPCYPHCRTFFRVCLKHFQAVVSPGACTFGSIITPVLGTNSFSIKDTERFDSPIKLPFNFTWPVRFHF</sequence>
<evidence type="ECO:0000256" key="4">
    <source>
        <dbReference type="ARBA" id="ARBA00022989"/>
    </source>
</evidence>
<evidence type="ECO:0000313" key="7">
    <source>
        <dbReference type="Proteomes" id="UP000051836"/>
    </source>
</evidence>
<comment type="caution">
    <text evidence="6">The sequence shown here is derived from an EMBL/GenBank/DDBJ whole genome shotgun (WGS) entry which is preliminary data.</text>
</comment>
<proteinExistence type="predicted"/>
<evidence type="ECO:0000256" key="1">
    <source>
        <dbReference type="ARBA" id="ARBA00022536"/>
    </source>
</evidence>
<keyword evidence="1" id="KW-0245">EGF-like domain</keyword>